<sequence>MISIQAAAAAIWLASAAEILPAPEPTSIAIDAGQVAPEPAAMAAVPPLILRRDTPIHFMVVSEVTTKTHLAGHRFKLRVDKPVVIDGVVVIPVGATAWGEVLTVKKSGNVGKAGSLEAKLLYVESGALQIPISGANAAKGAGGGGETALGVLALGPLGLFAKGNNAKIKAGELMTGFVEQDTELPRALPAGL</sequence>
<dbReference type="EMBL" id="CP013344">
    <property type="protein sequence ID" value="AMU88050.1"/>
    <property type="molecule type" value="Genomic_DNA"/>
</dbReference>
<dbReference type="Proteomes" id="UP000076088">
    <property type="component" value="Chromosome"/>
</dbReference>
<dbReference type="KEGG" id="smaz:LH19_03190"/>
<proteinExistence type="predicted"/>
<evidence type="ECO:0000313" key="1">
    <source>
        <dbReference type="EMBL" id="AMU88050.1"/>
    </source>
</evidence>
<name>A0AAC8YXG9_SPHMC</name>
<gene>
    <name evidence="1" type="ORF">ATM17_03160</name>
</gene>
<reference evidence="1 2" key="2">
    <citation type="journal article" date="2016" name="Genome Announc.">
        <title>Complete Genome Sequence of Sphingopyxis macrogoltabida Strain 203N (NBRC 111659), a Polyethylene Glycol Degrader.</title>
        <authorList>
            <person name="Ohtsubo Y."/>
            <person name="Nonoyama S."/>
            <person name="Nagata Y."/>
            <person name="Numata M."/>
            <person name="Tsuchikane K."/>
            <person name="Hosoyama A."/>
            <person name="Yamazoe A."/>
            <person name="Tsuda M."/>
            <person name="Fujita N."/>
            <person name="Kawai F."/>
        </authorList>
    </citation>
    <scope>NUCLEOTIDE SEQUENCE [LARGE SCALE GENOMIC DNA]</scope>
    <source>
        <strain evidence="1 2">203N</strain>
    </source>
</reference>
<dbReference type="RefSeq" id="WP_054724849.1">
    <property type="nucleotide sequence ID" value="NZ_CP009429.1"/>
</dbReference>
<dbReference type="AlphaFoldDB" id="A0AAC8YXG9"/>
<keyword evidence="2" id="KW-1185">Reference proteome</keyword>
<protein>
    <submittedName>
        <fullName evidence="1">Uncharacterized protein</fullName>
    </submittedName>
</protein>
<evidence type="ECO:0000313" key="2">
    <source>
        <dbReference type="Proteomes" id="UP000076088"/>
    </source>
</evidence>
<organism evidence="1 2">
    <name type="scientific">Sphingopyxis macrogoltabida</name>
    <name type="common">Sphingomonas macrogoltabidus</name>
    <dbReference type="NCBI Taxonomy" id="33050"/>
    <lineage>
        <taxon>Bacteria</taxon>
        <taxon>Pseudomonadati</taxon>
        <taxon>Pseudomonadota</taxon>
        <taxon>Alphaproteobacteria</taxon>
        <taxon>Sphingomonadales</taxon>
        <taxon>Sphingomonadaceae</taxon>
        <taxon>Sphingopyxis</taxon>
    </lineage>
</organism>
<reference evidence="2" key="1">
    <citation type="submission" date="2015-11" db="EMBL/GenBank/DDBJ databases">
        <title>Complete genome sequence of a polyethylene-glycol degrader Sphingopyxis macrogoltabida 203N (NBRC 111659).</title>
        <authorList>
            <person name="Yoshiyuki O."/>
            <person name="Shouta N."/>
            <person name="Nagata Y."/>
            <person name="Numata M."/>
            <person name="Tsuchikane K."/>
            <person name="Hosoyama A."/>
            <person name="Yamazoe A."/>
            <person name="Tsuda M."/>
            <person name="Fujita N."/>
            <person name="Kawai F."/>
        </authorList>
    </citation>
    <scope>NUCLEOTIDE SEQUENCE [LARGE SCALE GENOMIC DNA]</scope>
    <source>
        <strain evidence="2">203N</strain>
    </source>
</reference>
<accession>A0AAC8YXG9</accession>